<organism evidence="1 2">
    <name type="scientific">Laodelphax striatellus</name>
    <name type="common">Small brown planthopper</name>
    <name type="synonym">Delphax striatella</name>
    <dbReference type="NCBI Taxonomy" id="195883"/>
    <lineage>
        <taxon>Eukaryota</taxon>
        <taxon>Metazoa</taxon>
        <taxon>Ecdysozoa</taxon>
        <taxon>Arthropoda</taxon>
        <taxon>Hexapoda</taxon>
        <taxon>Insecta</taxon>
        <taxon>Pterygota</taxon>
        <taxon>Neoptera</taxon>
        <taxon>Paraneoptera</taxon>
        <taxon>Hemiptera</taxon>
        <taxon>Auchenorrhyncha</taxon>
        <taxon>Fulgoroidea</taxon>
        <taxon>Delphacidae</taxon>
        <taxon>Criomorphinae</taxon>
        <taxon>Laodelphax</taxon>
    </lineage>
</organism>
<dbReference type="EMBL" id="QKKF02030954">
    <property type="protein sequence ID" value="RZF34594.1"/>
    <property type="molecule type" value="Genomic_DNA"/>
</dbReference>
<keyword evidence="2" id="KW-1185">Reference proteome</keyword>
<proteinExistence type="predicted"/>
<dbReference type="InParanoid" id="A0A482WM60"/>
<accession>A0A482WM60</accession>
<dbReference type="Proteomes" id="UP000291343">
    <property type="component" value="Unassembled WGS sequence"/>
</dbReference>
<gene>
    <name evidence="1" type="ORF">LSTR_LSTR017049</name>
</gene>
<dbReference type="AlphaFoldDB" id="A0A482WM60"/>
<evidence type="ECO:0000313" key="1">
    <source>
        <dbReference type="EMBL" id="RZF34594.1"/>
    </source>
</evidence>
<sequence length="75" mass="8767">MKPRYKGHHVGCSLYRVIEGWLSLYQHSTPNRNITNTTHSYDRKYAREKEKRDQTLLIAISGQFNVAIVFVCARV</sequence>
<protein>
    <submittedName>
        <fullName evidence="1">Uncharacterized protein</fullName>
    </submittedName>
</protein>
<name>A0A482WM60_LAOST</name>
<comment type="caution">
    <text evidence="1">The sequence shown here is derived from an EMBL/GenBank/DDBJ whole genome shotgun (WGS) entry which is preliminary data.</text>
</comment>
<reference evidence="1 2" key="1">
    <citation type="journal article" date="2017" name="Gigascience">
        <title>Genome sequence of the small brown planthopper, Laodelphax striatellus.</title>
        <authorList>
            <person name="Zhu J."/>
            <person name="Jiang F."/>
            <person name="Wang X."/>
            <person name="Yang P."/>
            <person name="Bao Y."/>
            <person name="Zhao W."/>
            <person name="Wang W."/>
            <person name="Lu H."/>
            <person name="Wang Q."/>
            <person name="Cui N."/>
            <person name="Li J."/>
            <person name="Chen X."/>
            <person name="Luo L."/>
            <person name="Yu J."/>
            <person name="Kang L."/>
            <person name="Cui F."/>
        </authorList>
    </citation>
    <scope>NUCLEOTIDE SEQUENCE [LARGE SCALE GENOMIC DNA]</scope>
    <source>
        <strain evidence="1">Lst14</strain>
    </source>
</reference>
<evidence type="ECO:0000313" key="2">
    <source>
        <dbReference type="Proteomes" id="UP000291343"/>
    </source>
</evidence>